<gene>
    <name evidence="4" type="ORF">COU87_04280</name>
</gene>
<dbReference type="InterPro" id="IPR000277">
    <property type="entry name" value="Cys/Met-Metab_PyrdxlP-dep_enz"/>
</dbReference>
<evidence type="ECO:0000256" key="2">
    <source>
        <dbReference type="ARBA" id="ARBA00022898"/>
    </source>
</evidence>
<keyword evidence="4" id="KW-0456">Lyase</keyword>
<dbReference type="GO" id="GO:0005737">
    <property type="term" value="C:cytoplasm"/>
    <property type="evidence" value="ECO:0007669"/>
    <property type="project" value="TreeGrafter"/>
</dbReference>
<organism evidence="4 5">
    <name type="scientific">Candidatus Roizmanbacteria bacterium CG10_big_fil_rev_8_21_14_0_10_39_12</name>
    <dbReference type="NCBI Taxonomy" id="1974852"/>
    <lineage>
        <taxon>Bacteria</taxon>
        <taxon>Candidatus Roizmaniibacteriota</taxon>
    </lineage>
</organism>
<dbReference type="GO" id="GO:0018826">
    <property type="term" value="F:methionine gamma-lyase activity"/>
    <property type="evidence" value="ECO:0007669"/>
    <property type="project" value="UniProtKB-EC"/>
</dbReference>
<evidence type="ECO:0000313" key="4">
    <source>
        <dbReference type="EMBL" id="PJE61479.1"/>
    </source>
</evidence>
<dbReference type="GO" id="GO:0019346">
    <property type="term" value="P:transsulfuration"/>
    <property type="evidence" value="ECO:0007669"/>
    <property type="project" value="InterPro"/>
</dbReference>
<dbReference type="PANTHER" id="PTHR11808:SF80">
    <property type="entry name" value="CYSTATHIONINE GAMMA-LYASE"/>
    <property type="match status" value="1"/>
</dbReference>
<dbReference type="InterPro" id="IPR015421">
    <property type="entry name" value="PyrdxlP-dep_Trfase_major"/>
</dbReference>
<dbReference type="InterPro" id="IPR015424">
    <property type="entry name" value="PyrdxlP-dep_Trfase"/>
</dbReference>
<dbReference type="Pfam" id="PF01053">
    <property type="entry name" value="Cys_Met_Meta_PP"/>
    <property type="match status" value="1"/>
</dbReference>
<evidence type="ECO:0000313" key="5">
    <source>
        <dbReference type="Proteomes" id="UP000230222"/>
    </source>
</evidence>
<accession>A0A2M8KNK7</accession>
<sequence>MKHQLKFASQNIHIGLKKSDPTFGSVVTPIYPSSTFQFPSAHEGALRFCGKKKGLIYSRFTNPTVYALEKKLAALENGERALATSSGMSAITLTLLHHLKHGDSIIAHKVIYGGTFEFIAHILPKFGVKVYMVDANNSEEILSKIDKTTKVIYFETPTNPLLEIVDIQKIADIGKKHGITTIVDNTF</sequence>
<dbReference type="AlphaFoldDB" id="A0A2M8KNK7"/>
<comment type="similarity">
    <text evidence="3">Belongs to the trans-sulfuration enzymes family.</text>
</comment>
<evidence type="ECO:0000256" key="3">
    <source>
        <dbReference type="RuleBase" id="RU362118"/>
    </source>
</evidence>
<keyword evidence="2 3" id="KW-0663">Pyridoxal phosphate</keyword>
<dbReference type="EMBL" id="PFEC01000076">
    <property type="protein sequence ID" value="PJE61479.1"/>
    <property type="molecule type" value="Genomic_DNA"/>
</dbReference>
<dbReference type="SUPFAM" id="SSF53383">
    <property type="entry name" value="PLP-dependent transferases"/>
    <property type="match status" value="1"/>
</dbReference>
<dbReference type="Proteomes" id="UP000230222">
    <property type="component" value="Unassembled WGS sequence"/>
</dbReference>
<dbReference type="Gene3D" id="3.40.640.10">
    <property type="entry name" value="Type I PLP-dependent aspartate aminotransferase-like (Major domain)"/>
    <property type="match status" value="1"/>
</dbReference>
<reference evidence="5" key="1">
    <citation type="submission" date="2017-09" db="EMBL/GenBank/DDBJ databases">
        <title>Depth-based differentiation of microbial function through sediment-hosted aquifers and enrichment of novel symbionts in the deep terrestrial subsurface.</title>
        <authorList>
            <person name="Probst A.J."/>
            <person name="Ladd B."/>
            <person name="Jarett J.K."/>
            <person name="Geller-Mcgrath D.E."/>
            <person name="Sieber C.M.K."/>
            <person name="Emerson J.B."/>
            <person name="Anantharaman K."/>
            <person name="Thomas B.C."/>
            <person name="Malmstrom R."/>
            <person name="Stieglmeier M."/>
            <person name="Klingl A."/>
            <person name="Woyke T."/>
            <person name="Ryan C.M."/>
            <person name="Banfield J.F."/>
        </authorList>
    </citation>
    <scope>NUCLEOTIDE SEQUENCE [LARGE SCALE GENOMIC DNA]</scope>
</reference>
<feature type="non-terminal residue" evidence="4">
    <location>
        <position position="187"/>
    </location>
</feature>
<protein>
    <submittedName>
        <fullName evidence="4">Methionine gamma-lyase</fullName>
        <ecNumber evidence="4">4.4.1.11</ecNumber>
    </submittedName>
</protein>
<proteinExistence type="inferred from homology"/>
<dbReference type="PANTHER" id="PTHR11808">
    <property type="entry name" value="TRANS-SULFURATION ENZYME FAMILY MEMBER"/>
    <property type="match status" value="1"/>
</dbReference>
<dbReference type="GO" id="GO:0030170">
    <property type="term" value="F:pyridoxal phosphate binding"/>
    <property type="evidence" value="ECO:0007669"/>
    <property type="project" value="InterPro"/>
</dbReference>
<comment type="caution">
    <text evidence="4">The sequence shown here is derived from an EMBL/GenBank/DDBJ whole genome shotgun (WGS) entry which is preliminary data.</text>
</comment>
<dbReference type="FunFam" id="3.40.640.10:FF:000046">
    <property type="entry name" value="Cystathionine gamma-lyase"/>
    <property type="match status" value="1"/>
</dbReference>
<comment type="cofactor">
    <cofactor evidence="1 3">
        <name>pyridoxal 5'-phosphate</name>
        <dbReference type="ChEBI" id="CHEBI:597326"/>
    </cofactor>
</comment>
<dbReference type="EC" id="4.4.1.11" evidence="4"/>
<evidence type="ECO:0000256" key="1">
    <source>
        <dbReference type="ARBA" id="ARBA00001933"/>
    </source>
</evidence>
<name>A0A2M8KNK7_9BACT</name>